<feature type="domain" description="PiggyBac transposable element-derived protein" evidence="1">
    <location>
        <begin position="159"/>
        <end position="214"/>
    </location>
</feature>
<dbReference type="Pfam" id="PF13843">
    <property type="entry name" value="DDE_Tnp_1_7"/>
    <property type="match status" value="1"/>
</dbReference>
<reference evidence="2 3" key="1">
    <citation type="submission" date="2018-01" db="EMBL/GenBank/DDBJ databases">
        <title>Draft genome of the strawberry crown rot pathogen Phytophthora cactorum.</title>
        <authorList>
            <person name="Armitage A.D."/>
            <person name="Lysoe E."/>
            <person name="Nellist C.F."/>
            <person name="Harrison R.J."/>
            <person name="Brurberg M.B."/>
        </authorList>
    </citation>
    <scope>NUCLEOTIDE SEQUENCE [LARGE SCALE GENOMIC DNA]</scope>
    <source>
        <strain evidence="2 3">10300</strain>
    </source>
</reference>
<protein>
    <recommendedName>
        <fullName evidence="1">PiggyBac transposable element-derived protein domain-containing protein</fullName>
    </recommendedName>
</protein>
<evidence type="ECO:0000313" key="2">
    <source>
        <dbReference type="EMBL" id="RAW23025.1"/>
    </source>
</evidence>
<keyword evidence="3" id="KW-1185">Reference proteome</keyword>
<evidence type="ECO:0000259" key="1">
    <source>
        <dbReference type="Pfam" id="PF13843"/>
    </source>
</evidence>
<dbReference type="EMBL" id="MJFZ01001151">
    <property type="protein sequence ID" value="RAW23025.1"/>
    <property type="molecule type" value="Genomic_DNA"/>
</dbReference>
<accession>A0A329REA9</accession>
<name>A0A329REA9_9STRA</name>
<dbReference type="VEuPathDB" id="FungiDB:PC110_g20538"/>
<gene>
    <name evidence="2" type="ORF">PC110_g20538</name>
</gene>
<feature type="non-terminal residue" evidence="2">
    <location>
        <position position="1"/>
    </location>
</feature>
<dbReference type="AlphaFoldDB" id="A0A329REA9"/>
<comment type="caution">
    <text evidence="2">The sequence shown here is derived from an EMBL/GenBank/DDBJ whole genome shotgun (WGS) entry which is preliminary data.</text>
</comment>
<dbReference type="OrthoDB" id="92831at2759"/>
<dbReference type="InterPro" id="IPR029526">
    <property type="entry name" value="PGBD"/>
</dbReference>
<proteinExistence type="predicted"/>
<organism evidence="2 3">
    <name type="scientific">Phytophthora cactorum</name>
    <dbReference type="NCBI Taxonomy" id="29920"/>
    <lineage>
        <taxon>Eukaryota</taxon>
        <taxon>Sar</taxon>
        <taxon>Stramenopiles</taxon>
        <taxon>Oomycota</taxon>
        <taxon>Peronosporomycetes</taxon>
        <taxon>Peronosporales</taxon>
        <taxon>Peronosporaceae</taxon>
        <taxon>Phytophthora</taxon>
    </lineage>
</organism>
<evidence type="ECO:0000313" key="3">
    <source>
        <dbReference type="Proteomes" id="UP000251314"/>
    </source>
</evidence>
<dbReference type="Proteomes" id="UP000251314">
    <property type="component" value="Unassembled WGS sequence"/>
</dbReference>
<sequence length="231" mass="25976">PVGTAYIVGRVCRRLVQNRAVLYEIHWLDSIFQKHTHSVPVGVLQEGIENYRLLTKTTSKPSWAALTTAQEDEDIPSDVVLEELEEVEGDLVAFDPDQPVPITLKEVEAVKGMRFGGAFIWIRGSDLYNHSDGSTATRVRPEFTHSASSSFLAYTPIYFWQQVVNESNAYAKINGVNLVQPVTLAELMPFIGILFFMTINDKGEYANYWGPQPEDTILWNRNSSGLENIIP</sequence>